<dbReference type="RefSeq" id="WP_202829387.1">
    <property type="nucleotide sequence ID" value="NZ_JAEUXJ010000156.1"/>
</dbReference>
<organism evidence="1 2">
    <name type="scientific">Belnapia mucosa</name>
    <dbReference type="NCBI Taxonomy" id="2804532"/>
    <lineage>
        <taxon>Bacteria</taxon>
        <taxon>Pseudomonadati</taxon>
        <taxon>Pseudomonadota</taxon>
        <taxon>Alphaproteobacteria</taxon>
        <taxon>Acetobacterales</taxon>
        <taxon>Roseomonadaceae</taxon>
        <taxon>Belnapia</taxon>
    </lineage>
</organism>
<name>A0ABS1VDA6_9PROT</name>
<proteinExistence type="predicted"/>
<dbReference type="Gene3D" id="3.20.20.140">
    <property type="entry name" value="Metal-dependent hydrolases"/>
    <property type="match status" value="1"/>
</dbReference>
<comment type="caution">
    <text evidence="1">The sequence shown here is derived from an EMBL/GenBank/DDBJ whole genome shotgun (WGS) entry which is preliminary data.</text>
</comment>
<keyword evidence="2" id="KW-1185">Reference proteome</keyword>
<sequence>YHHRSRHRLADVLTALRLRTTVDALGYAAEPNAERHLTSPTEMARLFAGWPEALANSRAILDACRGFSLDQLRYEY</sequence>
<reference evidence="1 2" key="1">
    <citation type="submission" date="2021-01" db="EMBL/GenBank/DDBJ databases">
        <title>Belnapia mucosa sp. nov. and Belnapia arida sp. nov., isolated from the Tabernas Desert (Almeria, Spain).</title>
        <authorList>
            <person name="Molina-Menor E."/>
            <person name="Vidal-Verdu A."/>
            <person name="Calonge A."/>
            <person name="Satari L."/>
            <person name="Pereto Magraner J."/>
            <person name="Porcar Miralles M."/>
        </authorList>
    </citation>
    <scope>NUCLEOTIDE SEQUENCE [LARGE SCALE GENOMIC DNA]</scope>
    <source>
        <strain evidence="1 2">T6</strain>
    </source>
</reference>
<evidence type="ECO:0000313" key="1">
    <source>
        <dbReference type="EMBL" id="MBL6459674.1"/>
    </source>
</evidence>
<feature type="non-terminal residue" evidence="1">
    <location>
        <position position="76"/>
    </location>
</feature>
<accession>A0ABS1VDA6</accession>
<evidence type="ECO:0000313" key="2">
    <source>
        <dbReference type="Proteomes" id="UP000606490"/>
    </source>
</evidence>
<feature type="non-terminal residue" evidence="1">
    <location>
        <position position="1"/>
    </location>
</feature>
<dbReference type="Proteomes" id="UP000606490">
    <property type="component" value="Unassembled WGS sequence"/>
</dbReference>
<gene>
    <name evidence="1" type="ORF">JMJ55_30750</name>
</gene>
<protein>
    <submittedName>
        <fullName evidence="1">Uncharacterized protein</fullName>
    </submittedName>
</protein>
<dbReference type="EMBL" id="JAEUXJ010000156">
    <property type="protein sequence ID" value="MBL6459674.1"/>
    <property type="molecule type" value="Genomic_DNA"/>
</dbReference>